<dbReference type="InterPro" id="IPR041347">
    <property type="entry name" value="MftR_C"/>
</dbReference>
<keyword evidence="1" id="KW-0805">Transcription regulation</keyword>
<keyword evidence="2 4" id="KW-0238">DNA-binding</keyword>
<evidence type="ECO:0000256" key="2">
    <source>
        <dbReference type="ARBA" id="ARBA00023125"/>
    </source>
</evidence>
<dbReference type="Pfam" id="PF00440">
    <property type="entry name" value="TetR_N"/>
    <property type="match status" value="1"/>
</dbReference>
<protein>
    <submittedName>
        <fullName evidence="6">TetR/AcrR family transcriptional regulator</fullName>
    </submittedName>
</protein>
<keyword evidence="7" id="KW-1185">Reference proteome</keyword>
<evidence type="ECO:0000256" key="4">
    <source>
        <dbReference type="PROSITE-ProRule" id="PRU00335"/>
    </source>
</evidence>
<dbReference type="EMBL" id="BAAANF010000016">
    <property type="protein sequence ID" value="GAA1692835.1"/>
    <property type="molecule type" value="Genomic_DNA"/>
</dbReference>
<evidence type="ECO:0000256" key="3">
    <source>
        <dbReference type="ARBA" id="ARBA00023163"/>
    </source>
</evidence>
<feature type="domain" description="HTH tetR-type" evidence="5">
    <location>
        <begin position="6"/>
        <end position="66"/>
    </location>
</feature>
<feature type="DNA-binding region" description="H-T-H motif" evidence="4">
    <location>
        <begin position="29"/>
        <end position="48"/>
    </location>
</feature>
<dbReference type="InterPro" id="IPR009057">
    <property type="entry name" value="Homeodomain-like_sf"/>
</dbReference>
<evidence type="ECO:0000313" key="7">
    <source>
        <dbReference type="Proteomes" id="UP001500280"/>
    </source>
</evidence>
<organism evidence="6 7">
    <name type="scientific">Kribbella yunnanensis</name>
    <dbReference type="NCBI Taxonomy" id="190194"/>
    <lineage>
        <taxon>Bacteria</taxon>
        <taxon>Bacillati</taxon>
        <taxon>Actinomycetota</taxon>
        <taxon>Actinomycetes</taxon>
        <taxon>Propionibacteriales</taxon>
        <taxon>Kribbellaceae</taxon>
        <taxon>Kribbella</taxon>
    </lineage>
</organism>
<dbReference type="PROSITE" id="PS01081">
    <property type="entry name" value="HTH_TETR_1"/>
    <property type="match status" value="1"/>
</dbReference>
<sequence length="182" mass="20021">MPRNAEPVRRRLQETALALFTQHGYEAVTAAEIAAAAGVTERTFFRHFPDKREVLFGGEQELAPALRQAIAEAAGTKPLKILTAAFRALEPHLLRNRPFALPRAHVIEANPALRERELTKRAALQTAATEALITRGTPPRQAALAAQVGMALFTQAIQDWMQDPAADFNHQLTKAQSDLKTL</sequence>
<dbReference type="InterPro" id="IPR001647">
    <property type="entry name" value="HTH_TetR"/>
</dbReference>
<dbReference type="PROSITE" id="PS50977">
    <property type="entry name" value="HTH_TETR_2"/>
    <property type="match status" value="1"/>
</dbReference>
<name>A0ABN2HTE1_9ACTN</name>
<dbReference type="Pfam" id="PF17754">
    <property type="entry name" value="TetR_C_14"/>
    <property type="match status" value="1"/>
</dbReference>
<dbReference type="PRINTS" id="PR00455">
    <property type="entry name" value="HTHTETR"/>
</dbReference>
<dbReference type="Gene3D" id="1.10.357.10">
    <property type="entry name" value="Tetracycline Repressor, domain 2"/>
    <property type="match status" value="1"/>
</dbReference>
<dbReference type="InterPro" id="IPR023772">
    <property type="entry name" value="DNA-bd_HTH_TetR-type_CS"/>
</dbReference>
<reference evidence="6 7" key="1">
    <citation type="journal article" date="2019" name="Int. J. Syst. Evol. Microbiol.">
        <title>The Global Catalogue of Microorganisms (GCM) 10K type strain sequencing project: providing services to taxonomists for standard genome sequencing and annotation.</title>
        <authorList>
            <consortium name="The Broad Institute Genomics Platform"/>
            <consortium name="The Broad Institute Genome Sequencing Center for Infectious Disease"/>
            <person name="Wu L."/>
            <person name="Ma J."/>
        </authorList>
    </citation>
    <scope>NUCLEOTIDE SEQUENCE [LARGE SCALE GENOMIC DNA]</scope>
    <source>
        <strain evidence="6 7">JCM 14307</strain>
    </source>
</reference>
<evidence type="ECO:0000259" key="5">
    <source>
        <dbReference type="PROSITE" id="PS50977"/>
    </source>
</evidence>
<evidence type="ECO:0000313" key="6">
    <source>
        <dbReference type="EMBL" id="GAA1692835.1"/>
    </source>
</evidence>
<dbReference type="InterPro" id="IPR050109">
    <property type="entry name" value="HTH-type_TetR-like_transc_reg"/>
</dbReference>
<proteinExistence type="predicted"/>
<dbReference type="PANTHER" id="PTHR30055">
    <property type="entry name" value="HTH-TYPE TRANSCRIPTIONAL REGULATOR RUTR"/>
    <property type="match status" value="1"/>
</dbReference>
<comment type="caution">
    <text evidence="6">The sequence shown here is derived from an EMBL/GenBank/DDBJ whole genome shotgun (WGS) entry which is preliminary data.</text>
</comment>
<keyword evidence="3" id="KW-0804">Transcription</keyword>
<gene>
    <name evidence="6" type="ORF">GCM10009745_42880</name>
</gene>
<dbReference type="PANTHER" id="PTHR30055:SF234">
    <property type="entry name" value="HTH-TYPE TRANSCRIPTIONAL REGULATOR BETI"/>
    <property type="match status" value="1"/>
</dbReference>
<evidence type="ECO:0000256" key="1">
    <source>
        <dbReference type="ARBA" id="ARBA00023015"/>
    </source>
</evidence>
<accession>A0ABN2HTE1</accession>
<dbReference type="RefSeq" id="WP_344154641.1">
    <property type="nucleotide sequence ID" value="NZ_BAAANF010000016.1"/>
</dbReference>
<dbReference type="SUPFAM" id="SSF46689">
    <property type="entry name" value="Homeodomain-like"/>
    <property type="match status" value="1"/>
</dbReference>
<dbReference type="Proteomes" id="UP001500280">
    <property type="component" value="Unassembled WGS sequence"/>
</dbReference>